<name>A0A844XUT9_9SPHN</name>
<comment type="caution">
    <text evidence="1">The sequence shown here is derived from an EMBL/GenBank/DDBJ whole genome shotgun (WGS) entry which is preliminary data.</text>
</comment>
<keyword evidence="2" id="KW-1185">Reference proteome</keyword>
<evidence type="ECO:0000313" key="1">
    <source>
        <dbReference type="EMBL" id="MXO49661.1"/>
    </source>
</evidence>
<dbReference type="Proteomes" id="UP000448199">
    <property type="component" value="Unassembled WGS sequence"/>
</dbReference>
<gene>
    <name evidence="1" type="ORF">GRI69_15530</name>
</gene>
<sequence length="215" mass="24411">MDLDTLLAIKTLPAQACSPKLVQAVMGKTDAEDVATAFEVLVERGVDAQWFAGCLRDVKTQRGLSSVFQKAARRANAPPHPIPASDFYQPIQTGEELFSVAREFRNCLRNYTTSFLDEVQGNAFAVVSRGEHRTVVHLVRGTSGWKLEGLFKPRNRRPSRASREWIEAYLEQHGIIVERREPRRPSRWDSLHNLICSDLLEFQLGFEVEAFDHMT</sequence>
<protein>
    <submittedName>
        <fullName evidence="1">Uncharacterized protein</fullName>
    </submittedName>
</protein>
<dbReference type="AlphaFoldDB" id="A0A844XUT9"/>
<accession>A0A844XUT9</accession>
<proteinExistence type="predicted"/>
<organism evidence="1 2">
    <name type="scientific">Qipengyuania vulgaris</name>
    <dbReference type="NCBI Taxonomy" id="291985"/>
    <lineage>
        <taxon>Bacteria</taxon>
        <taxon>Pseudomonadati</taxon>
        <taxon>Pseudomonadota</taxon>
        <taxon>Alphaproteobacteria</taxon>
        <taxon>Sphingomonadales</taxon>
        <taxon>Erythrobacteraceae</taxon>
        <taxon>Qipengyuania</taxon>
    </lineage>
</organism>
<reference evidence="1 2" key="1">
    <citation type="submission" date="2019-12" db="EMBL/GenBank/DDBJ databases">
        <title>Genomic-based taxomic classification of the family Erythrobacteraceae.</title>
        <authorList>
            <person name="Xu L."/>
        </authorList>
    </citation>
    <scope>NUCLEOTIDE SEQUENCE [LARGE SCALE GENOMIC DNA]</scope>
    <source>
        <strain evidence="1 2">DSM 17792</strain>
    </source>
</reference>
<dbReference type="OrthoDB" id="7468004at2"/>
<dbReference type="EMBL" id="WTYC01000016">
    <property type="protein sequence ID" value="MXO49661.1"/>
    <property type="molecule type" value="Genomic_DNA"/>
</dbReference>
<evidence type="ECO:0000313" key="2">
    <source>
        <dbReference type="Proteomes" id="UP000448199"/>
    </source>
</evidence>